<dbReference type="EMBL" id="JAEMGP010000027">
    <property type="protein sequence ID" value="KAG5193406.1"/>
    <property type="molecule type" value="Genomic_DNA"/>
</dbReference>
<gene>
    <name evidence="3" type="ORF">JEQ12_019767</name>
</gene>
<accession>A0A836CS03</accession>
<protein>
    <recommendedName>
        <fullName evidence="2">Melanoma associated antigen N-terminal domain-containing protein</fullName>
    </recommendedName>
</protein>
<organism evidence="3 4">
    <name type="scientific">Ovis aries</name>
    <name type="common">Sheep</name>
    <dbReference type="NCBI Taxonomy" id="9940"/>
    <lineage>
        <taxon>Eukaryota</taxon>
        <taxon>Metazoa</taxon>
        <taxon>Chordata</taxon>
        <taxon>Craniata</taxon>
        <taxon>Vertebrata</taxon>
        <taxon>Euteleostomi</taxon>
        <taxon>Mammalia</taxon>
        <taxon>Eutheria</taxon>
        <taxon>Laurasiatheria</taxon>
        <taxon>Artiodactyla</taxon>
        <taxon>Ruminantia</taxon>
        <taxon>Pecora</taxon>
        <taxon>Bovidae</taxon>
        <taxon>Caprinae</taxon>
        <taxon>Ovis</taxon>
    </lineage>
</organism>
<dbReference type="Proteomes" id="UP000664991">
    <property type="component" value="Unassembled WGS sequence"/>
</dbReference>
<feature type="compositionally biased region" description="Basic and acidic residues" evidence="1">
    <location>
        <begin position="1"/>
        <end position="17"/>
    </location>
</feature>
<feature type="domain" description="Melanoma associated antigen N-terminal" evidence="2">
    <location>
        <begin position="27"/>
        <end position="62"/>
    </location>
</feature>
<feature type="region of interest" description="Disordered" evidence="1">
    <location>
        <begin position="1"/>
        <end position="82"/>
    </location>
</feature>
<sequence length="101" mass="10767">MSGKAREVVTVETEHKNQLLPKLPCTGDHQELQGAMAPSFPDAGPSCTGSDEGAQGPEEESADASKAAPATQSPRKDPLSRKASMLVEFLLEKYTKKEPIS</sequence>
<dbReference type="InterPro" id="IPR021072">
    <property type="entry name" value="MAGE_N"/>
</dbReference>
<proteinExistence type="predicted"/>
<evidence type="ECO:0000259" key="2">
    <source>
        <dbReference type="Pfam" id="PF12440"/>
    </source>
</evidence>
<dbReference type="Gene3D" id="1.10.10.1200">
    <property type="entry name" value="MAGE homology domain, winged helix WH1 motif"/>
    <property type="match status" value="1"/>
</dbReference>
<dbReference type="AlphaFoldDB" id="A0A836CS03"/>
<reference evidence="3 4" key="1">
    <citation type="submission" date="2020-12" db="EMBL/GenBank/DDBJ databases">
        <title>De novo assembly of Tibetan sheep genome.</title>
        <authorList>
            <person name="Li X."/>
        </authorList>
    </citation>
    <scope>NUCLEOTIDE SEQUENCE [LARGE SCALE GENOMIC DNA]</scope>
    <source>
        <tissue evidence="3">Heart</tissue>
    </source>
</reference>
<evidence type="ECO:0000313" key="4">
    <source>
        <dbReference type="Proteomes" id="UP000664991"/>
    </source>
</evidence>
<dbReference type="InterPro" id="IPR041898">
    <property type="entry name" value="MAGE_WH1"/>
</dbReference>
<dbReference type="Pfam" id="PF12440">
    <property type="entry name" value="MAGE_N"/>
    <property type="match status" value="1"/>
</dbReference>
<evidence type="ECO:0000256" key="1">
    <source>
        <dbReference type="SAM" id="MobiDB-lite"/>
    </source>
</evidence>
<name>A0A836CS03_SHEEP</name>
<evidence type="ECO:0000313" key="3">
    <source>
        <dbReference type="EMBL" id="KAG5193406.1"/>
    </source>
</evidence>
<comment type="caution">
    <text evidence="3">The sequence shown here is derived from an EMBL/GenBank/DDBJ whole genome shotgun (WGS) entry which is preliminary data.</text>
</comment>